<dbReference type="SUPFAM" id="SSF53448">
    <property type="entry name" value="Nucleotide-diphospho-sugar transferases"/>
    <property type="match status" value="1"/>
</dbReference>
<dbReference type="RefSeq" id="WP_254270383.1">
    <property type="nucleotide sequence ID" value="NZ_CP100401.1"/>
</dbReference>
<organism evidence="3 4">
    <name type="scientific">Halorussus aquaticus</name>
    <dbReference type="NCBI Taxonomy" id="2953748"/>
    <lineage>
        <taxon>Archaea</taxon>
        <taxon>Methanobacteriati</taxon>
        <taxon>Methanobacteriota</taxon>
        <taxon>Stenosarchaea group</taxon>
        <taxon>Halobacteria</taxon>
        <taxon>Halobacteriales</taxon>
        <taxon>Haladaptataceae</taxon>
        <taxon>Halorussus</taxon>
    </lineage>
</organism>
<dbReference type="Proteomes" id="UP001595945">
    <property type="component" value="Unassembled WGS sequence"/>
</dbReference>
<evidence type="ECO:0000313" key="3">
    <source>
        <dbReference type="EMBL" id="MFC4823802.1"/>
    </source>
</evidence>
<feature type="transmembrane region" description="Helical" evidence="1">
    <location>
        <begin position="369"/>
        <end position="390"/>
    </location>
</feature>
<keyword evidence="1" id="KW-1133">Transmembrane helix</keyword>
<keyword evidence="1" id="KW-0472">Membrane</keyword>
<dbReference type="InterPro" id="IPR029044">
    <property type="entry name" value="Nucleotide-diphossugar_trans"/>
</dbReference>
<dbReference type="Gene3D" id="3.90.550.10">
    <property type="entry name" value="Spore Coat Polysaccharide Biosynthesis Protein SpsA, Chain A"/>
    <property type="match status" value="1"/>
</dbReference>
<feature type="transmembrane region" description="Helical" evidence="1">
    <location>
        <begin position="402"/>
        <end position="425"/>
    </location>
</feature>
<evidence type="ECO:0000256" key="1">
    <source>
        <dbReference type="SAM" id="Phobius"/>
    </source>
</evidence>
<dbReference type="AlphaFoldDB" id="A0ABD5PZ89"/>
<evidence type="ECO:0000259" key="2">
    <source>
        <dbReference type="Pfam" id="PF00535"/>
    </source>
</evidence>
<gene>
    <name evidence="3" type="ORF">ACFO9K_05970</name>
</gene>
<reference evidence="3 4" key="1">
    <citation type="journal article" date="2019" name="Int. J. Syst. Evol. Microbiol.">
        <title>The Global Catalogue of Microorganisms (GCM) 10K type strain sequencing project: providing services to taxonomists for standard genome sequencing and annotation.</title>
        <authorList>
            <consortium name="The Broad Institute Genomics Platform"/>
            <consortium name="The Broad Institute Genome Sequencing Center for Infectious Disease"/>
            <person name="Wu L."/>
            <person name="Ma J."/>
        </authorList>
    </citation>
    <scope>NUCLEOTIDE SEQUENCE [LARGE SCALE GENOMIC DNA]</scope>
    <source>
        <strain evidence="3 4">XZYJ18</strain>
    </source>
</reference>
<dbReference type="GeneID" id="73047062"/>
<dbReference type="Pfam" id="PF00535">
    <property type="entry name" value="Glycos_transf_2"/>
    <property type="match status" value="1"/>
</dbReference>
<dbReference type="PANTHER" id="PTHR48090">
    <property type="entry name" value="UNDECAPRENYL-PHOSPHATE 4-DEOXY-4-FORMAMIDO-L-ARABINOSE TRANSFERASE-RELATED"/>
    <property type="match status" value="1"/>
</dbReference>
<dbReference type="EMBL" id="JBHSHT010000001">
    <property type="protein sequence ID" value="MFC4823802.1"/>
    <property type="molecule type" value="Genomic_DNA"/>
</dbReference>
<proteinExistence type="predicted"/>
<dbReference type="InterPro" id="IPR050256">
    <property type="entry name" value="Glycosyltransferase_2"/>
</dbReference>
<evidence type="ECO:0000313" key="4">
    <source>
        <dbReference type="Proteomes" id="UP001595945"/>
    </source>
</evidence>
<dbReference type="PANTHER" id="PTHR48090:SF7">
    <property type="entry name" value="RFBJ PROTEIN"/>
    <property type="match status" value="1"/>
</dbReference>
<accession>A0ABD5PZ89</accession>
<dbReference type="CDD" id="cd04179">
    <property type="entry name" value="DPM_DPG-synthase_like"/>
    <property type="match status" value="1"/>
</dbReference>
<dbReference type="InterPro" id="IPR001173">
    <property type="entry name" value="Glyco_trans_2-like"/>
</dbReference>
<keyword evidence="4" id="KW-1185">Reference proteome</keyword>
<comment type="caution">
    <text evidence="3">The sequence shown here is derived from an EMBL/GenBank/DDBJ whole genome shotgun (WGS) entry which is preliminary data.</text>
</comment>
<sequence>MRDLEDQPVSVAETQRPTVAIDATEATPGDIARTTLRAKIRDHPVLVSHDGSATRESIQIADEAGALVLDTTDSSDETQSTLVRVAKTYGFSGLIWHDTPSEPIDYSRTIDDFETSEEYLVEAAIGAGAFEERADQTEVLVAIPAYNEAETIGEVVSETAQFADRIVVVDDGSDDDTAERAEKAGATVVKHRRNQGYGGALKTAFEEADRLGVEHLVILDGDGQHDPADVPNLVETQRESGAEIVIGSRFEGDSDVPLYRRFGLFVINTLTNVGLGTIGHGSWIRDTQSGFRAYDAEAIRSIARDDAIGTQMSASTDIIHHALNQNYAIEEVGTRITYDAENSNSQHPLSHGVVLIRNILTLIEQERPIMLIGVPGFLTATVGFGLGYWALTNLFHTGDFPVGLAIASLFFILSGGLACFSAVILHSIEVHLG</sequence>
<feature type="domain" description="Glycosyltransferase 2-like" evidence="2">
    <location>
        <begin position="141"/>
        <end position="275"/>
    </location>
</feature>
<keyword evidence="1" id="KW-0812">Transmembrane</keyword>
<name>A0ABD5PZ89_9EURY</name>
<protein>
    <submittedName>
        <fullName evidence="3">Glycosyltransferase family 2 protein</fullName>
    </submittedName>
</protein>